<protein>
    <submittedName>
        <fullName evidence="1">(thale cress) hypothetical protein</fullName>
    </submittedName>
</protein>
<proteinExistence type="predicted"/>
<organism evidence="1 2">
    <name type="scientific">Arabidopsis thaliana</name>
    <name type="common">Mouse-ear cress</name>
    <dbReference type="NCBI Taxonomy" id="3702"/>
    <lineage>
        <taxon>Eukaryota</taxon>
        <taxon>Viridiplantae</taxon>
        <taxon>Streptophyta</taxon>
        <taxon>Embryophyta</taxon>
        <taxon>Tracheophyta</taxon>
        <taxon>Spermatophyta</taxon>
        <taxon>Magnoliopsida</taxon>
        <taxon>eudicotyledons</taxon>
        <taxon>Gunneridae</taxon>
        <taxon>Pentapetalae</taxon>
        <taxon>rosids</taxon>
        <taxon>malvids</taxon>
        <taxon>Brassicales</taxon>
        <taxon>Brassicaceae</taxon>
        <taxon>Camelineae</taxon>
        <taxon>Arabidopsis</taxon>
    </lineage>
</organism>
<dbReference type="AlphaFoldDB" id="A0A7G2EH45"/>
<reference evidence="1 2" key="1">
    <citation type="submission" date="2020-09" db="EMBL/GenBank/DDBJ databases">
        <authorList>
            <person name="Ashkenazy H."/>
        </authorList>
    </citation>
    <scope>NUCLEOTIDE SEQUENCE [LARGE SCALE GENOMIC DNA]</scope>
    <source>
        <strain evidence="2">cv. Cdm-0</strain>
    </source>
</reference>
<name>A0A7G2EH45_ARATH</name>
<accession>A0A7G2EH45</accession>
<evidence type="ECO:0000313" key="1">
    <source>
        <dbReference type="EMBL" id="CAD5321257.1"/>
    </source>
</evidence>
<sequence length="36" mass="4077">MFHRTKNQGAEINPKVDELNVEAETLAHLECLQLSP</sequence>
<dbReference type="Proteomes" id="UP000516314">
    <property type="component" value="Chromosome 2"/>
</dbReference>
<dbReference type="EMBL" id="LR881467">
    <property type="protein sequence ID" value="CAD5321257.1"/>
    <property type="molecule type" value="Genomic_DNA"/>
</dbReference>
<gene>
    <name evidence="1" type="ORF">AT9943_LOCUS9332</name>
</gene>
<evidence type="ECO:0000313" key="2">
    <source>
        <dbReference type="Proteomes" id="UP000516314"/>
    </source>
</evidence>